<keyword evidence="5 6" id="KW-0472">Membrane</keyword>
<feature type="transmembrane region" description="Helical" evidence="6">
    <location>
        <begin position="257"/>
        <end position="281"/>
    </location>
</feature>
<dbReference type="PANTHER" id="PTHR42688">
    <property type="entry name" value="CONSERVED PROTEIN"/>
    <property type="match status" value="1"/>
</dbReference>
<evidence type="ECO:0000313" key="8">
    <source>
        <dbReference type="EMBL" id="MBF4474190.1"/>
    </source>
</evidence>
<feature type="transmembrane region" description="Helical" evidence="6">
    <location>
        <begin position="157"/>
        <end position="176"/>
    </location>
</feature>
<dbReference type="Gene3D" id="1.20.1250.20">
    <property type="entry name" value="MFS general substrate transporter like domains"/>
    <property type="match status" value="2"/>
</dbReference>
<evidence type="ECO:0000256" key="3">
    <source>
        <dbReference type="ARBA" id="ARBA00022692"/>
    </source>
</evidence>
<evidence type="ECO:0000256" key="1">
    <source>
        <dbReference type="ARBA" id="ARBA00004651"/>
    </source>
</evidence>
<dbReference type="CDD" id="cd17370">
    <property type="entry name" value="MFS_MJ1317_like"/>
    <property type="match status" value="1"/>
</dbReference>
<evidence type="ECO:0000256" key="2">
    <source>
        <dbReference type="ARBA" id="ARBA00022475"/>
    </source>
</evidence>
<evidence type="ECO:0000256" key="5">
    <source>
        <dbReference type="ARBA" id="ARBA00023136"/>
    </source>
</evidence>
<dbReference type="InterPro" id="IPR020846">
    <property type="entry name" value="MFS_dom"/>
</dbReference>
<dbReference type="Pfam" id="PF07690">
    <property type="entry name" value="MFS_1"/>
    <property type="match status" value="1"/>
</dbReference>
<comment type="caution">
    <text evidence="8">The sequence shown here is derived from an EMBL/GenBank/DDBJ whole genome shotgun (WGS) entry which is preliminary data.</text>
</comment>
<feature type="transmembrane region" description="Helical" evidence="6">
    <location>
        <begin position="288"/>
        <end position="305"/>
    </location>
</feature>
<protein>
    <submittedName>
        <fullName evidence="8">MFS transporter</fullName>
    </submittedName>
</protein>
<proteinExistence type="predicted"/>
<evidence type="ECO:0000256" key="4">
    <source>
        <dbReference type="ARBA" id="ARBA00022989"/>
    </source>
</evidence>
<feature type="transmembrane region" description="Helical" evidence="6">
    <location>
        <begin position="23"/>
        <end position="41"/>
    </location>
</feature>
<keyword evidence="4 6" id="KW-1133">Transmembrane helix</keyword>
<evidence type="ECO:0000259" key="7">
    <source>
        <dbReference type="PROSITE" id="PS50850"/>
    </source>
</evidence>
<feature type="transmembrane region" description="Helical" evidence="6">
    <location>
        <begin position="226"/>
        <end position="251"/>
    </location>
</feature>
<dbReference type="EMBL" id="JADIIL010000007">
    <property type="protein sequence ID" value="MBF4474190.1"/>
    <property type="molecule type" value="Genomic_DNA"/>
</dbReference>
<organism evidence="8 9">
    <name type="scientific">Methanobacterium formicicum</name>
    <dbReference type="NCBI Taxonomy" id="2162"/>
    <lineage>
        <taxon>Archaea</taxon>
        <taxon>Methanobacteriati</taxon>
        <taxon>Methanobacteriota</taxon>
        <taxon>Methanomada group</taxon>
        <taxon>Methanobacteria</taxon>
        <taxon>Methanobacteriales</taxon>
        <taxon>Methanobacteriaceae</taxon>
        <taxon>Methanobacterium</taxon>
    </lineage>
</organism>
<feature type="transmembrane region" description="Helical" evidence="6">
    <location>
        <begin position="182"/>
        <end position="205"/>
    </location>
</feature>
<name>A0A843AM38_METFO</name>
<dbReference type="SUPFAM" id="SSF103473">
    <property type="entry name" value="MFS general substrate transporter"/>
    <property type="match status" value="1"/>
</dbReference>
<keyword evidence="3 6" id="KW-0812">Transmembrane</keyword>
<evidence type="ECO:0000256" key="6">
    <source>
        <dbReference type="SAM" id="Phobius"/>
    </source>
</evidence>
<feature type="transmembrane region" description="Helical" evidence="6">
    <location>
        <begin position="53"/>
        <end position="76"/>
    </location>
</feature>
<feature type="transmembrane region" description="Helical" evidence="6">
    <location>
        <begin position="348"/>
        <end position="371"/>
    </location>
</feature>
<dbReference type="InterPro" id="IPR036259">
    <property type="entry name" value="MFS_trans_sf"/>
</dbReference>
<feature type="domain" description="Major facilitator superfamily (MFS) profile" evidence="7">
    <location>
        <begin position="24"/>
        <end position="403"/>
    </location>
</feature>
<dbReference type="GO" id="GO:0005886">
    <property type="term" value="C:plasma membrane"/>
    <property type="evidence" value="ECO:0007669"/>
    <property type="project" value="UniProtKB-SubCell"/>
</dbReference>
<feature type="transmembrane region" description="Helical" evidence="6">
    <location>
        <begin position="377"/>
        <end position="397"/>
    </location>
</feature>
<comment type="subcellular location">
    <subcellularLocation>
        <location evidence="1">Cell membrane</location>
        <topology evidence="1">Multi-pass membrane protein</topology>
    </subcellularLocation>
</comment>
<keyword evidence="2" id="KW-1003">Cell membrane</keyword>
<dbReference type="PANTHER" id="PTHR42688:SF1">
    <property type="entry name" value="BLR5212 PROTEIN"/>
    <property type="match status" value="1"/>
</dbReference>
<dbReference type="RefSeq" id="WP_276698191.1">
    <property type="nucleotide sequence ID" value="NZ_JADIIL010000007.1"/>
</dbReference>
<dbReference type="GO" id="GO:0022857">
    <property type="term" value="F:transmembrane transporter activity"/>
    <property type="evidence" value="ECO:0007669"/>
    <property type="project" value="InterPro"/>
</dbReference>
<dbReference type="InterPro" id="IPR052425">
    <property type="entry name" value="Uncharacterized_MFS-type"/>
</dbReference>
<dbReference type="PROSITE" id="PS50850">
    <property type="entry name" value="MFS"/>
    <property type="match status" value="1"/>
</dbReference>
<evidence type="ECO:0000313" key="9">
    <source>
        <dbReference type="Proteomes" id="UP000606900"/>
    </source>
</evidence>
<feature type="transmembrane region" description="Helical" evidence="6">
    <location>
        <begin position="88"/>
        <end position="111"/>
    </location>
</feature>
<dbReference type="InterPro" id="IPR011701">
    <property type="entry name" value="MFS"/>
</dbReference>
<sequence>MQGCFIVSDSVFKRYRNFLKNDAVKFIVLMGIVSLFADMTYEGARSITGPYLAILGASAVAVGFVAGFGELLGYLLRFFSGRLSDRTHSYWAITIVGYFINLLAVPLLALAGSWETAAALIIIERVGKGIRVPSRDVMLSHACSQVGHGTGFGIHEALDQIGAILGPLIVAVVLFFNGNYQIGFVFLLLPATLAILVLLISRSLYPHPHNLEVNIIKLDAKGFKKAYWLYVVAAGLIAAGFADFALIAYHFQKVTLFSAAFIPILYAIAMGVDGVSALIFGRLFDKKGFSIIILVALISALFAPFVFLGGFYMAFLGIILWGISMGAQESIMRSSIAIMSPIQRRGSAYGVFNTIYGVSWFAGSLLMGILYSFSINYLVIFSVLIQVISIPIFISILKIRKTQEKN</sequence>
<accession>A0A843AM38</accession>
<gene>
    <name evidence="8" type="ORF">ISP06_01785</name>
</gene>
<dbReference type="Proteomes" id="UP000606900">
    <property type="component" value="Unassembled WGS sequence"/>
</dbReference>
<reference evidence="8" key="1">
    <citation type="submission" date="2020-10" db="EMBL/GenBank/DDBJ databases">
        <title>Dehalococcoides mccartyi of a TCE/Cr reducing biochatode.</title>
        <authorList>
            <person name="Matturro B."/>
        </authorList>
    </citation>
    <scope>NUCLEOTIDE SEQUENCE</scope>
    <source>
        <strain evidence="8">Bin2</strain>
    </source>
</reference>
<dbReference type="AlphaFoldDB" id="A0A843AM38"/>